<gene>
    <name evidence="2" type="ORF">L3X38_039849</name>
</gene>
<dbReference type="EMBL" id="JAJFAZ020000007">
    <property type="protein sequence ID" value="KAI5320141.1"/>
    <property type="molecule type" value="Genomic_DNA"/>
</dbReference>
<feature type="compositionally biased region" description="Polar residues" evidence="1">
    <location>
        <begin position="104"/>
        <end position="124"/>
    </location>
</feature>
<proteinExistence type="predicted"/>
<evidence type="ECO:0000313" key="2">
    <source>
        <dbReference type="EMBL" id="KAI5320141.1"/>
    </source>
</evidence>
<feature type="region of interest" description="Disordered" evidence="1">
    <location>
        <begin position="78"/>
        <end position="124"/>
    </location>
</feature>
<evidence type="ECO:0000256" key="1">
    <source>
        <dbReference type="SAM" id="MobiDB-lite"/>
    </source>
</evidence>
<evidence type="ECO:0000313" key="3">
    <source>
        <dbReference type="Proteomes" id="UP001054821"/>
    </source>
</evidence>
<sequence>MGRTSFALLAPTLRRESSISISLKPLGLCIIMSKAVKLLAFNAFTFTPVLLIDRKKLRSCIPQFASWPQKYAKWCSHRRPSNSETHHLFQKPQPKPSTPPTDYAQRTSAAQSRLGPSTPEWSQS</sequence>
<keyword evidence="3" id="KW-1185">Reference proteome</keyword>
<name>A0AAD4V963_PRUDU</name>
<organism evidence="2 3">
    <name type="scientific">Prunus dulcis</name>
    <name type="common">Almond</name>
    <name type="synonym">Amygdalus dulcis</name>
    <dbReference type="NCBI Taxonomy" id="3755"/>
    <lineage>
        <taxon>Eukaryota</taxon>
        <taxon>Viridiplantae</taxon>
        <taxon>Streptophyta</taxon>
        <taxon>Embryophyta</taxon>
        <taxon>Tracheophyta</taxon>
        <taxon>Spermatophyta</taxon>
        <taxon>Magnoliopsida</taxon>
        <taxon>eudicotyledons</taxon>
        <taxon>Gunneridae</taxon>
        <taxon>Pentapetalae</taxon>
        <taxon>rosids</taxon>
        <taxon>fabids</taxon>
        <taxon>Rosales</taxon>
        <taxon>Rosaceae</taxon>
        <taxon>Amygdaloideae</taxon>
        <taxon>Amygdaleae</taxon>
        <taxon>Prunus</taxon>
    </lineage>
</organism>
<reference evidence="2 3" key="1">
    <citation type="journal article" date="2022" name="G3 (Bethesda)">
        <title>Whole-genome sequence and methylome profiling of the almond [Prunus dulcis (Mill.) D.A. Webb] cultivar 'Nonpareil'.</title>
        <authorList>
            <person name="D'Amico-Willman K.M."/>
            <person name="Ouma W.Z."/>
            <person name="Meulia T."/>
            <person name="Sideli G.M."/>
            <person name="Gradziel T.M."/>
            <person name="Fresnedo-Ramirez J."/>
        </authorList>
    </citation>
    <scope>NUCLEOTIDE SEQUENCE [LARGE SCALE GENOMIC DNA]</scope>
    <source>
        <strain evidence="2">Clone GOH B32 T37-40</strain>
    </source>
</reference>
<dbReference type="AlphaFoldDB" id="A0AAD4V963"/>
<comment type="caution">
    <text evidence="2">The sequence shown here is derived from an EMBL/GenBank/DDBJ whole genome shotgun (WGS) entry which is preliminary data.</text>
</comment>
<protein>
    <submittedName>
        <fullName evidence="2">Uncharacterized protein</fullName>
    </submittedName>
</protein>
<dbReference type="Proteomes" id="UP001054821">
    <property type="component" value="Chromosome 7"/>
</dbReference>
<accession>A0AAD4V963</accession>